<dbReference type="GO" id="GO:0000922">
    <property type="term" value="C:spindle pole"/>
    <property type="evidence" value="ECO:0007669"/>
    <property type="project" value="UniProtKB-SubCell"/>
</dbReference>
<comment type="subcellular location">
    <subcellularLocation>
        <location evidence="14">Cell projection</location>
        <location evidence="14">Kinocilium</location>
    </subcellularLocation>
    <subcellularLocation>
        <location evidence="2">Cytoplasm</location>
        <location evidence="2">Cytoskeleton</location>
        <location evidence="2">Microtubule organizing center</location>
        <location evidence="2">Centrosome</location>
    </subcellularLocation>
    <subcellularLocation>
        <location evidence="3">Cytoplasm</location>
        <location evidence="3">Cytoskeleton</location>
        <location evidence="3">Spindle pole</location>
    </subcellularLocation>
    <subcellularLocation>
        <location evidence="1">Nucleus</location>
    </subcellularLocation>
</comment>
<gene>
    <name evidence="20" type="ORF">BOX15_Mlig011971g2</name>
</gene>
<dbReference type="InterPro" id="IPR044506">
    <property type="entry name" value="CDC14_C"/>
</dbReference>
<dbReference type="FunFam" id="3.90.190.10:FF:000032">
    <property type="entry name" value="dual specificity protein phosphatase CDC14A isoform X1"/>
    <property type="match status" value="1"/>
</dbReference>
<dbReference type="SMART" id="SM00195">
    <property type="entry name" value="DSPc"/>
    <property type="match status" value="1"/>
</dbReference>
<dbReference type="GO" id="GO:0060091">
    <property type="term" value="C:kinocilium"/>
    <property type="evidence" value="ECO:0007669"/>
    <property type="project" value="UniProtKB-SubCell"/>
</dbReference>
<evidence type="ECO:0000259" key="19">
    <source>
        <dbReference type="PROSITE" id="PS50056"/>
    </source>
</evidence>
<keyword evidence="7" id="KW-0132">Cell division</keyword>
<dbReference type="PROSITE" id="PS50054">
    <property type="entry name" value="TYR_PHOSPHATASE_DUAL"/>
    <property type="match status" value="1"/>
</dbReference>
<dbReference type="PROSITE" id="PS00383">
    <property type="entry name" value="TYR_PHOSPHATASE_1"/>
    <property type="match status" value="1"/>
</dbReference>
<keyword evidence="5" id="KW-0963">Cytoplasm</keyword>
<feature type="compositionally biased region" description="Polar residues" evidence="17">
    <location>
        <begin position="427"/>
        <end position="442"/>
    </location>
</feature>
<dbReference type="Pfam" id="PF22785">
    <property type="entry name" value="Tc-R-P"/>
    <property type="match status" value="1"/>
</dbReference>
<dbReference type="PROSITE" id="PS50056">
    <property type="entry name" value="TYR_PHOSPHATASE_2"/>
    <property type="match status" value="1"/>
</dbReference>
<keyword evidence="10" id="KW-0206">Cytoskeleton</keyword>
<dbReference type="InterPro" id="IPR029260">
    <property type="entry name" value="DSPn"/>
</dbReference>
<evidence type="ECO:0000256" key="14">
    <source>
        <dbReference type="ARBA" id="ARBA00037822"/>
    </source>
</evidence>
<keyword evidence="21" id="KW-1185">Reference proteome</keyword>
<evidence type="ECO:0000256" key="11">
    <source>
        <dbReference type="ARBA" id="ARBA00023242"/>
    </source>
</evidence>
<evidence type="ECO:0000256" key="7">
    <source>
        <dbReference type="ARBA" id="ARBA00022618"/>
    </source>
</evidence>
<dbReference type="CDD" id="cd17657">
    <property type="entry name" value="CDC14_N"/>
    <property type="match status" value="1"/>
</dbReference>
<evidence type="ECO:0000256" key="2">
    <source>
        <dbReference type="ARBA" id="ARBA00004300"/>
    </source>
</evidence>
<dbReference type="OrthoDB" id="266663at2759"/>
<evidence type="ECO:0000256" key="17">
    <source>
        <dbReference type="SAM" id="MobiDB-lite"/>
    </source>
</evidence>
<accession>A0A267E405</accession>
<keyword evidence="13" id="KW-0131">Cell cycle</keyword>
<evidence type="ECO:0000256" key="3">
    <source>
        <dbReference type="ARBA" id="ARBA00004647"/>
    </source>
</evidence>
<evidence type="ECO:0000256" key="16">
    <source>
        <dbReference type="ARBA" id="ARBA00048336"/>
    </source>
</evidence>
<dbReference type="AlphaFoldDB" id="A0A267E405"/>
<dbReference type="GO" id="GO:0050877">
    <property type="term" value="P:nervous system process"/>
    <property type="evidence" value="ECO:0007669"/>
    <property type="project" value="UniProtKB-ARBA"/>
</dbReference>
<dbReference type="InterPro" id="IPR029021">
    <property type="entry name" value="Prot-tyrosine_phosphatase-like"/>
</dbReference>
<dbReference type="Pfam" id="PF14671">
    <property type="entry name" value="DSPn"/>
    <property type="match status" value="1"/>
</dbReference>
<dbReference type="InterPro" id="IPR000387">
    <property type="entry name" value="Tyr_Pase_dom"/>
</dbReference>
<keyword evidence="12" id="KW-0966">Cell projection</keyword>
<dbReference type="FunFam" id="3.90.190.10:FF:000006">
    <property type="entry name" value="Dual specificity protein phosphatase CDC14B"/>
    <property type="match status" value="1"/>
</dbReference>
<dbReference type="STRING" id="282301.A0A267E405"/>
<evidence type="ECO:0000256" key="8">
    <source>
        <dbReference type="ARBA" id="ARBA00022801"/>
    </source>
</evidence>
<evidence type="ECO:0000256" key="5">
    <source>
        <dbReference type="ARBA" id="ARBA00022490"/>
    </source>
</evidence>
<feature type="compositionally biased region" description="Low complexity" evidence="17">
    <location>
        <begin position="443"/>
        <end position="456"/>
    </location>
</feature>
<organism evidence="20 21">
    <name type="scientific">Macrostomum lignano</name>
    <dbReference type="NCBI Taxonomy" id="282301"/>
    <lineage>
        <taxon>Eukaryota</taxon>
        <taxon>Metazoa</taxon>
        <taxon>Spiralia</taxon>
        <taxon>Lophotrochozoa</taxon>
        <taxon>Platyhelminthes</taxon>
        <taxon>Rhabditophora</taxon>
        <taxon>Macrostomorpha</taxon>
        <taxon>Macrostomida</taxon>
        <taxon>Macrostomidae</taxon>
        <taxon>Macrostomum</taxon>
    </lineage>
</organism>
<dbReference type="GO" id="GO:0005813">
    <property type="term" value="C:centrosome"/>
    <property type="evidence" value="ECO:0007669"/>
    <property type="project" value="UniProtKB-SubCell"/>
</dbReference>
<dbReference type="Gene3D" id="3.90.190.10">
    <property type="entry name" value="Protein tyrosine phosphatase superfamily"/>
    <property type="match status" value="2"/>
</dbReference>
<dbReference type="Proteomes" id="UP000215902">
    <property type="component" value="Unassembled WGS sequence"/>
</dbReference>
<evidence type="ECO:0000256" key="6">
    <source>
        <dbReference type="ARBA" id="ARBA00022553"/>
    </source>
</evidence>
<keyword evidence="9" id="KW-0904">Protein phosphatase</keyword>
<comment type="caution">
    <text evidence="20">The sequence shown here is derived from an EMBL/GenBank/DDBJ whole genome shotgun (WGS) entry which is preliminary data.</text>
</comment>
<dbReference type="InterPro" id="IPR020422">
    <property type="entry name" value="TYR_PHOSPHATASE_DUAL_dom"/>
</dbReference>
<proteinExistence type="inferred from homology"/>
<dbReference type="PANTHER" id="PTHR23339">
    <property type="entry name" value="TYROSINE SPECIFIC PROTEIN PHOSPHATASE AND DUAL SPECIFICITY PROTEIN PHOSPHATASE"/>
    <property type="match status" value="1"/>
</dbReference>
<dbReference type="InterPro" id="IPR050561">
    <property type="entry name" value="PTP"/>
</dbReference>
<comment type="catalytic activity">
    <reaction evidence="16">
        <text>O-phospho-L-threonyl-[protein] + H2O = L-threonyl-[protein] + phosphate</text>
        <dbReference type="Rhea" id="RHEA:47004"/>
        <dbReference type="Rhea" id="RHEA-COMP:11060"/>
        <dbReference type="Rhea" id="RHEA-COMP:11605"/>
        <dbReference type="ChEBI" id="CHEBI:15377"/>
        <dbReference type="ChEBI" id="CHEBI:30013"/>
        <dbReference type="ChEBI" id="CHEBI:43474"/>
        <dbReference type="ChEBI" id="CHEBI:61977"/>
        <dbReference type="EC" id="3.1.3.16"/>
    </reaction>
</comment>
<dbReference type="CDD" id="cd14499">
    <property type="entry name" value="CDC14_C"/>
    <property type="match status" value="1"/>
</dbReference>
<evidence type="ECO:0000256" key="13">
    <source>
        <dbReference type="ARBA" id="ARBA00023306"/>
    </source>
</evidence>
<feature type="domain" description="Tyrosine specific protein phosphatases" evidence="19">
    <location>
        <begin position="269"/>
        <end position="331"/>
    </location>
</feature>
<dbReference type="GO" id="GO:0004722">
    <property type="term" value="F:protein serine/threonine phosphatase activity"/>
    <property type="evidence" value="ECO:0007669"/>
    <property type="project" value="UniProtKB-EC"/>
</dbReference>
<comment type="similarity">
    <text evidence="4">Belongs to the protein-tyrosine phosphatase family. Non-receptor class CDC14 subfamily.</text>
</comment>
<evidence type="ECO:0000256" key="12">
    <source>
        <dbReference type="ARBA" id="ARBA00023273"/>
    </source>
</evidence>
<keyword evidence="11" id="KW-0539">Nucleus</keyword>
<evidence type="ECO:0000256" key="4">
    <source>
        <dbReference type="ARBA" id="ARBA00007315"/>
    </source>
</evidence>
<dbReference type="GO" id="GO:0005634">
    <property type="term" value="C:nucleus"/>
    <property type="evidence" value="ECO:0007669"/>
    <property type="project" value="UniProtKB-SubCell"/>
</dbReference>
<feature type="compositionally biased region" description="Low complexity" evidence="17">
    <location>
        <begin position="485"/>
        <end position="504"/>
    </location>
</feature>
<feature type="domain" description="Tyrosine-protein phosphatase" evidence="18">
    <location>
        <begin position="186"/>
        <end position="345"/>
    </location>
</feature>
<dbReference type="SUPFAM" id="SSF52799">
    <property type="entry name" value="(Phosphotyrosine protein) phosphatases II"/>
    <property type="match status" value="2"/>
</dbReference>
<comment type="catalytic activity">
    <reaction evidence="15">
        <text>O-phospho-L-seryl-[protein] + H2O = L-seryl-[protein] + phosphate</text>
        <dbReference type="Rhea" id="RHEA:20629"/>
        <dbReference type="Rhea" id="RHEA-COMP:9863"/>
        <dbReference type="Rhea" id="RHEA-COMP:11604"/>
        <dbReference type="ChEBI" id="CHEBI:15377"/>
        <dbReference type="ChEBI" id="CHEBI:29999"/>
        <dbReference type="ChEBI" id="CHEBI:43474"/>
        <dbReference type="ChEBI" id="CHEBI:83421"/>
        <dbReference type="EC" id="3.1.3.16"/>
    </reaction>
</comment>
<feature type="compositionally biased region" description="Polar residues" evidence="17">
    <location>
        <begin position="379"/>
        <end position="396"/>
    </location>
</feature>
<name>A0A267E405_9PLAT</name>
<protein>
    <submittedName>
        <fullName evidence="20">Uncharacterized protein</fullName>
    </submittedName>
</protein>
<feature type="region of interest" description="Disordered" evidence="17">
    <location>
        <begin position="350"/>
        <end position="504"/>
    </location>
</feature>
<evidence type="ECO:0000259" key="18">
    <source>
        <dbReference type="PROSITE" id="PS50054"/>
    </source>
</evidence>
<sequence>MKEGIFNDDESLSSVVVSAAEIIKDRFYFATLQTTPKSTNSTHYFSIDDELVYANFYADFGPLNLAMLYKYCCRLNKKFKSFSLSKKRIVHYTCVNPKKRANAAFLVGAYQIIYLKKTPEEAYMPLVGGSGLHYLPFRDASYGICTYNLTLLDCLHAVSKALLHGFFNFENFNVEEYEHYEQVENGDLNWIIPGKFIAFCGPHEQSSLRDGYPLHTPEAYFPYFRKHGVTTVVRLNMRLYDAKRFTAAGFRHYDLFFVDGSCPTDDIMQEFLRISEETQGAVAVHCKAGLGRTGTLIACYLMKHYRMTAAESIAWCRICRPGSVLGPQQDWLESQQAKCWLQGDLLRARKNRDSGSSGGGGGGTAPSALSAGRPLQGPVTRSMSAGFHQPSSSQPAVVNENEEETQGDRLNHAKAERNRRIRLAHPASTSALSSSGRPNLSRTSTASTVAMTSTGAPSADYQHRAKIRAATSTTSTGGPGARLVTSTSVPTASTASTAGASSYAARPPAYSSATVLRHDRRLRESGTMGSANRFNLSAFRTSKYQSMVDVSKLSAKSLKTSYYFF</sequence>
<evidence type="ECO:0000256" key="10">
    <source>
        <dbReference type="ARBA" id="ARBA00023212"/>
    </source>
</evidence>
<evidence type="ECO:0000256" key="1">
    <source>
        <dbReference type="ARBA" id="ARBA00004123"/>
    </source>
</evidence>
<dbReference type="GO" id="GO:0051301">
    <property type="term" value="P:cell division"/>
    <property type="evidence" value="ECO:0007669"/>
    <property type="project" value="UniProtKB-KW"/>
</dbReference>
<evidence type="ECO:0000256" key="9">
    <source>
        <dbReference type="ARBA" id="ARBA00022912"/>
    </source>
</evidence>
<reference evidence="20 21" key="1">
    <citation type="submission" date="2017-06" db="EMBL/GenBank/DDBJ databases">
        <title>A platform for efficient transgenesis in Macrostomum lignano, a flatworm model organism for stem cell research.</title>
        <authorList>
            <person name="Berezikov E."/>
        </authorList>
    </citation>
    <scope>NUCLEOTIDE SEQUENCE [LARGE SCALE GENOMIC DNA]</scope>
    <source>
        <strain evidence="20">DV1</strain>
        <tissue evidence="20">Whole organism</tissue>
    </source>
</reference>
<dbReference type="EMBL" id="NIVC01002658">
    <property type="protein sequence ID" value="PAA56156.1"/>
    <property type="molecule type" value="Genomic_DNA"/>
</dbReference>
<evidence type="ECO:0000256" key="15">
    <source>
        <dbReference type="ARBA" id="ARBA00047761"/>
    </source>
</evidence>
<keyword evidence="8" id="KW-0378">Hydrolase</keyword>
<dbReference type="InterPro" id="IPR016130">
    <property type="entry name" value="Tyr_Pase_AS"/>
</dbReference>
<evidence type="ECO:0000313" key="21">
    <source>
        <dbReference type="Proteomes" id="UP000215902"/>
    </source>
</evidence>
<feature type="compositionally biased region" description="Basic and acidic residues" evidence="17">
    <location>
        <begin position="406"/>
        <end position="418"/>
    </location>
</feature>
<evidence type="ECO:0000313" key="20">
    <source>
        <dbReference type="EMBL" id="PAA56156.1"/>
    </source>
</evidence>
<keyword evidence="6" id="KW-0597">Phosphoprotein</keyword>